<evidence type="ECO:0000313" key="3">
    <source>
        <dbReference type="Proteomes" id="UP001187192"/>
    </source>
</evidence>
<evidence type="ECO:0000313" key="2">
    <source>
        <dbReference type="EMBL" id="GMN27674.1"/>
    </source>
</evidence>
<organism evidence="2 3">
    <name type="scientific">Ficus carica</name>
    <name type="common">Common fig</name>
    <dbReference type="NCBI Taxonomy" id="3494"/>
    <lineage>
        <taxon>Eukaryota</taxon>
        <taxon>Viridiplantae</taxon>
        <taxon>Streptophyta</taxon>
        <taxon>Embryophyta</taxon>
        <taxon>Tracheophyta</taxon>
        <taxon>Spermatophyta</taxon>
        <taxon>Magnoliopsida</taxon>
        <taxon>eudicotyledons</taxon>
        <taxon>Gunneridae</taxon>
        <taxon>Pentapetalae</taxon>
        <taxon>rosids</taxon>
        <taxon>fabids</taxon>
        <taxon>Rosales</taxon>
        <taxon>Moraceae</taxon>
        <taxon>Ficeae</taxon>
        <taxon>Ficus</taxon>
    </lineage>
</organism>
<comment type="caution">
    <text evidence="2">The sequence shown here is derived from an EMBL/GenBank/DDBJ whole genome shotgun (WGS) entry which is preliminary data.</text>
</comment>
<reference evidence="2" key="1">
    <citation type="submission" date="2023-07" db="EMBL/GenBank/DDBJ databases">
        <title>draft genome sequence of fig (Ficus carica).</title>
        <authorList>
            <person name="Takahashi T."/>
            <person name="Nishimura K."/>
        </authorList>
    </citation>
    <scope>NUCLEOTIDE SEQUENCE</scope>
</reference>
<feature type="region of interest" description="Disordered" evidence="1">
    <location>
        <begin position="65"/>
        <end position="92"/>
    </location>
</feature>
<name>A0AA87Z0R0_FICCA</name>
<keyword evidence="3" id="KW-1185">Reference proteome</keyword>
<sequence length="92" mass="9883">MLRWWEYGFRGRMADMLSSEGGKERSGKWAREVVLGNRGGRGGAGASGRAAVVVFGWVSGEEKKGRDVKPLHRGGVVDDPGDGAGVGVRRKR</sequence>
<accession>A0AA87Z0R0</accession>
<protein>
    <submittedName>
        <fullName evidence="2">Uncharacterized protein</fullName>
    </submittedName>
</protein>
<dbReference type="EMBL" id="BTGU01000002">
    <property type="protein sequence ID" value="GMN27674.1"/>
    <property type="molecule type" value="Genomic_DNA"/>
</dbReference>
<dbReference type="AlphaFoldDB" id="A0AA87Z0R0"/>
<proteinExistence type="predicted"/>
<dbReference type="Proteomes" id="UP001187192">
    <property type="component" value="Unassembled WGS sequence"/>
</dbReference>
<evidence type="ECO:0000256" key="1">
    <source>
        <dbReference type="SAM" id="MobiDB-lite"/>
    </source>
</evidence>
<gene>
    <name evidence="2" type="ORF">TIFTF001_001765</name>
</gene>